<evidence type="ECO:0000313" key="1">
    <source>
        <dbReference type="Proteomes" id="UP000046393"/>
    </source>
</evidence>
<dbReference type="AlphaFoldDB" id="A0A0N5B1K2"/>
<organism evidence="1 2">
    <name type="scientific">Syphacia muris</name>
    <dbReference type="NCBI Taxonomy" id="451379"/>
    <lineage>
        <taxon>Eukaryota</taxon>
        <taxon>Metazoa</taxon>
        <taxon>Ecdysozoa</taxon>
        <taxon>Nematoda</taxon>
        <taxon>Chromadorea</taxon>
        <taxon>Rhabditida</taxon>
        <taxon>Spirurina</taxon>
        <taxon>Oxyuridomorpha</taxon>
        <taxon>Oxyuroidea</taxon>
        <taxon>Oxyuridae</taxon>
        <taxon>Syphacia</taxon>
    </lineage>
</organism>
<sequence length="67" mass="8162">MTRSWKRMLKIGICIERVMRLTKNMTKYEIPNSELIKKAETRLFKEAQKTITQEEIKRWESSKDQEE</sequence>
<keyword evidence="1" id="KW-1185">Reference proteome</keyword>
<name>A0A0N5B1K2_9BILA</name>
<reference evidence="2" key="1">
    <citation type="submission" date="2017-02" db="UniProtKB">
        <authorList>
            <consortium name="WormBaseParasite"/>
        </authorList>
    </citation>
    <scope>IDENTIFICATION</scope>
</reference>
<dbReference type="Proteomes" id="UP000046393">
    <property type="component" value="Unplaced"/>
</dbReference>
<protein>
    <submittedName>
        <fullName evidence="2">Fur-regulated basic protein B</fullName>
    </submittedName>
</protein>
<accession>A0A0N5B1K2</accession>
<evidence type="ECO:0000313" key="2">
    <source>
        <dbReference type="WBParaSite" id="SMUV_0001117001-mRNA-1"/>
    </source>
</evidence>
<proteinExistence type="predicted"/>
<dbReference type="WBParaSite" id="SMUV_0001117001-mRNA-1">
    <property type="protein sequence ID" value="SMUV_0001117001-mRNA-1"/>
    <property type="gene ID" value="SMUV_0001117001"/>
</dbReference>